<comment type="caution">
    <text evidence="12">The sequence shown here is derived from an EMBL/GenBank/DDBJ whole genome shotgun (WGS) entry which is preliminary data.</text>
</comment>
<dbReference type="InterPro" id="IPR050080">
    <property type="entry name" value="RNase_PH"/>
</dbReference>
<dbReference type="GO" id="GO:0005730">
    <property type="term" value="C:nucleolus"/>
    <property type="evidence" value="ECO:0007669"/>
    <property type="project" value="UniProtKB-SubCell"/>
</dbReference>
<evidence type="ECO:0000259" key="11">
    <source>
        <dbReference type="Pfam" id="PF03725"/>
    </source>
</evidence>
<dbReference type="GO" id="GO:0071028">
    <property type="term" value="P:nuclear mRNA surveillance"/>
    <property type="evidence" value="ECO:0007669"/>
    <property type="project" value="TreeGrafter"/>
</dbReference>
<feature type="domain" description="Exoribonuclease phosphorolytic" evidence="11">
    <location>
        <begin position="155"/>
        <end position="220"/>
    </location>
</feature>
<evidence type="ECO:0000256" key="9">
    <source>
        <dbReference type="SAM" id="MobiDB-lite"/>
    </source>
</evidence>
<dbReference type="GO" id="GO:0071051">
    <property type="term" value="P:poly(A)-dependent snoRNA 3'-end processing"/>
    <property type="evidence" value="ECO:0007669"/>
    <property type="project" value="TreeGrafter"/>
</dbReference>
<dbReference type="CDD" id="cd11370">
    <property type="entry name" value="RNase_PH_RRP41"/>
    <property type="match status" value="1"/>
</dbReference>
<name>A0A7I8VE43_9ANNE</name>
<evidence type="ECO:0000256" key="1">
    <source>
        <dbReference type="ARBA" id="ARBA00004496"/>
    </source>
</evidence>
<keyword evidence="13" id="KW-1185">Reference proteome</keyword>
<dbReference type="OrthoDB" id="27298at2759"/>
<dbReference type="Pfam" id="PF01138">
    <property type="entry name" value="RNase_PH"/>
    <property type="match status" value="1"/>
</dbReference>
<dbReference type="EMBL" id="CAJFCJ010000004">
    <property type="protein sequence ID" value="CAD5113651.1"/>
    <property type="molecule type" value="Genomic_DNA"/>
</dbReference>
<evidence type="ECO:0000256" key="7">
    <source>
        <dbReference type="ARBA" id="ARBA00062379"/>
    </source>
</evidence>
<dbReference type="InterPro" id="IPR020568">
    <property type="entry name" value="Ribosomal_Su5_D2-typ_SF"/>
</dbReference>
<dbReference type="PANTHER" id="PTHR11953">
    <property type="entry name" value="EXOSOME COMPLEX COMPONENT"/>
    <property type="match status" value="1"/>
</dbReference>
<proteinExistence type="inferred from homology"/>
<evidence type="ECO:0000256" key="2">
    <source>
        <dbReference type="ARBA" id="ARBA00004604"/>
    </source>
</evidence>
<reference evidence="12 13" key="1">
    <citation type="submission" date="2020-08" db="EMBL/GenBank/DDBJ databases">
        <authorList>
            <person name="Hejnol A."/>
        </authorList>
    </citation>
    <scope>NUCLEOTIDE SEQUENCE [LARGE SCALE GENOMIC DNA]</scope>
</reference>
<dbReference type="GO" id="GO:0034475">
    <property type="term" value="P:U4 snRNA 3'-end processing"/>
    <property type="evidence" value="ECO:0007669"/>
    <property type="project" value="TreeGrafter"/>
</dbReference>
<feature type="domain" description="Exoribonuclease phosphorolytic" evidence="10">
    <location>
        <begin position="21"/>
        <end position="151"/>
    </location>
</feature>
<sequence length="262" mass="28800">MAAWELLKDQNFRLDGRKPTELRRIETRLGVFPNADGSAYLEQGNTKVLATVYGPHEVKGGRGRSNPDKAVINCQFSKSAFSSSERKTHMKFGRNSSETNQHLVQALNAAVMSHLYARCQIDVYVEIVQSDGSDFCACLNASTLALIDAGIALKDIVTCCSATIVDEKSVVDVNYVEESSGSAVLIVGLLPKDEQIAYMQMKGRLHADHLEKLLDCAVEGCRNINNILKERIGEHLKTHSSHFTLTRPATPGRAERSRPAIA</sequence>
<dbReference type="SUPFAM" id="SSF54211">
    <property type="entry name" value="Ribosomal protein S5 domain 2-like"/>
    <property type="match status" value="1"/>
</dbReference>
<dbReference type="InterPro" id="IPR001247">
    <property type="entry name" value="ExoRNase_PH_dom1"/>
</dbReference>
<feature type="compositionally biased region" description="Basic and acidic residues" evidence="9">
    <location>
        <begin position="253"/>
        <end position="262"/>
    </location>
</feature>
<comment type="similarity">
    <text evidence="3">Belongs to the RNase PH family.</text>
</comment>
<dbReference type="InterPro" id="IPR015847">
    <property type="entry name" value="ExoRNase_PH_dom2"/>
</dbReference>
<evidence type="ECO:0000256" key="8">
    <source>
        <dbReference type="ARBA" id="ARBA00073078"/>
    </source>
</evidence>
<evidence type="ECO:0000256" key="3">
    <source>
        <dbReference type="ARBA" id="ARBA00006678"/>
    </source>
</evidence>
<dbReference type="SUPFAM" id="SSF55666">
    <property type="entry name" value="Ribonuclease PH domain 2-like"/>
    <property type="match status" value="1"/>
</dbReference>
<dbReference type="AlphaFoldDB" id="A0A7I8VE43"/>
<dbReference type="Pfam" id="PF03725">
    <property type="entry name" value="RNase_PH_C"/>
    <property type="match status" value="1"/>
</dbReference>
<evidence type="ECO:0000256" key="4">
    <source>
        <dbReference type="ARBA" id="ARBA00022490"/>
    </source>
</evidence>
<dbReference type="PANTHER" id="PTHR11953:SF0">
    <property type="entry name" value="EXOSOME COMPLEX COMPONENT RRP41"/>
    <property type="match status" value="1"/>
</dbReference>
<protein>
    <recommendedName>
        <fullName evidence="8">Putative exosome complex component RRP41</fullName>
    </recommendedName>
</protein>
<dbReference type="GO" id="GO:0000176">
    <property type="term" value="C:nuclear exosome (RNase complex)"/>
    <property type="evidence" value="ECO:0007669"/>
    <property type="project" value="TreeGrafter"/>
</dbReference>
<dbReference type="InterPro" id="IPR036345">
    <property type="entry name" value="ExoRNase_PH_dom2_sf"/>
</dbReference>
<dbReference type="Proteomes" id="UP000549394">
    <property type="component" value="Unassembled WGS sequence"/>
</dbReference>
<evidence type="ECO:0000256" key="6">
    <source>
        <dbReference type="ARBA" id="ARBA00058393"/>
    </source>
</evidence>
<comment type="subcellular location">
    <subcellularLocation>
        <location evidence="1">Cytoplasm</location>
    </subcellularLocation>
    <subcellularLocation>
        <location evidence="2">Nucleus</location>
        <location evidence="2">Nucleolus</location>
    </subcellularLocation>
</comment>
<keyword evidence="5" id="KW-0271">Exosome</keyword>
<gene>
    <name evidence="12" type="ORF">DGYR_LOCUS2607</name>
</gene>
<dbReference type="GO" id="GO:0016075">
    <property type="term" value="P:rRNA catabolic process"/>
    <property type="evidence" value="ECO:0007669"/>
    <property type="project" value="TreeGrafter"/>
</dbReference>
<accession>A0A7I8VE43</accession>
<evidence type="ECO:0000256" key="5">
    <source>
        <dbReference type="ARBA" id="ARBA00022835"/>
    </source>
</evidence>
<comment type="function">
    <text evidence="6">Non-catalytic component of the RNA exosome complex which has 3'-&gt;5' exoribonuclease activity and participates in a multitude of cellular RNA processing and degradation events.</text>
</comment>
<organism evidence="12 13">
    <name type="scientific">Dimorphilus gyrociliatus</name>
    <dbReference type="NCBI Taxonomy" id="2664684"/>
    <lineage>
        <taxon>Eukaryota</taxon>
        <taxon>Metazoa</taxon>
        <taxon>Spiralia</taxon>
        <taxon>Lophotrochozoa</taxon>
        <taxon>Annelida</taxon>
        <taxon>Polychaeta</taxon>
        <taxon>Polychaeta incertae sedis</taxon>
        <taxon>Dinophilidae</taxon>
        <taxon>Dimorphilus</taxon>
    </lineage>
</organism>
<feature type="region of interest" description="Disordered" evidence="9">
    <location>
        <begin position="240"/>
        <end position="262"/>
    </location>
</feature>
<evidence type="ECO:0000313" key="13">
    <source>
        <dbReference type="Proteomes" id="UP000549394"/>
    </source>
</evidence>
<evidence type="ECO:0000313" key="12">
    <source>
        <dbReference type="EMBL" id="CAD5113651.1"/>
    </source>
</evidence>
<comment type="subunit">
    <text evidence="7">Component of the RNA exosome complex.</text>
</comment>
<dbReference type="GO" id="GO:0000177">
    <property type="term" value="C:cytoplasmic exosome (RNase complex)"/>
    <property type="evidence" value="ECO:0007669"/>
    <property type="project" value="TreeGrafter"/>
</dbReference>
<evidence type="ECO:0000259" key="10">
    <source>
        <dbReference type="Pfam" id="PF01138"/>
    </source>
</evidence>
<dbReference type="InterPro" id="IPR027408">
    <property type="entry name" value="PNPase/RNase_PH_dom_sf"/>
</dbReference>
<keyword evidence="4" id="KW-0963">Cytoplasm</keyword>
<dbReference type="Gene3D" id="3.30.230.70">
    <property type="entry name" value="GHMP Kinase, N-terminal domain"/>
    <property type="match status" value="1"/>
</dbReference>
<dbReference type="GO" id="GO:0003723">
    <property type="term" value="F:RNA binding"/>
    <property type="evidence" value="ECO:0007669"/>
    <property type="project" value="TreeGrafter"/>
</dbReference>
<dbReference type="FunFam" id="3.30.230.70:FF:000004">
    <property type="entry name" value="Exosome complex component Rrp41"/>
    <property type="match status" value="1"/>
</dbReference>